<evidence type="ECO:0000256" key="5">
    <source>
        <dbReference type="ARBA" id="ARBA00022519"/>
    </source>
</evidence>
<dbReference type="PROSITE" id="PS52015">
    <property type="entry name" value="TONB_CTD"/>
    <property type="match status" value="1"/>
</dbReference>
<dbReference type="Pfam" id="PF03544">
    <property type="entry name" value="TonB_C"/>
    <property type="match status" value="1"/>
</dbReference>
<name>A0ABU3KCG0_9BACT</name>
<keyword evidence="7" id="KW-0653">Protein transport</keyword>
<dbReference type="InterPro" id="IPR051045">
    <property type="entry name" value="TonB-dependent_transducer"/>
</dbReference>
<evidence type="ECO:0000256" key="4">
    <source>
        <dbReference type="ARBA" id="ARBA00022475"/>
    </source>
</evidence>
<dbReference type="PANTHER" id="PTHR33446:SF2">
    <property type="entry name" value="PROTEIN TONB"/>
    <property type="match status" value="1"/>
</dbReference>
<keyword evidence="9" id="KW-0472">Membrane</keyword>
<feature type="compositionally biased region" description="Polar residues" evidence="10">
    <location>
        <begin position="162"/>
        <end position="182"/>
    </location>
</feature>
<proteinExistence type="inferred from homology"/>
<evidence type="ECO:0000256" key="7">
    <source>
        <dbReference type="ARBA" id="ARBA00022927"/>
    </source>
</evidence>
<dbReference type="Proteomes" id="UP001250932">
    <property type="component" value="Unassembled WGS sequence"/>
</dbReference>
<dbReference type="RefSeq" id="WP_313834500.1">
    <property type="nucleotide sequence ID" value="NZ_JAQOUE010000002.1"/>
</dbReference>
<feature type="region of interest" description="Disordered" evidence="10">
    <location>
        <begin position="64"/>
        <end position="84"/>
    </location>
</feature>
<comment type="caution">
    <text evidence="12">The sequence shown here is derived from an EMBL/GenBank/DDBJ whole genome shotgun (WGS) entry which is preliminary data.</text>
</comment>
<keyword evidence="8" id="KW-1133">Transmembrane helix</keyword>
<evidence type="ECO:0000259" key="11">
    <source>
        <dbReference type="PROSITE" id="PS52015"/>
    </source>
</evidence>
<organism evidence="12 13">
    <name type="scientific">Candidatus Nitronereus thalassa</name>
    <dbReference type="NCBI Taxonomy" id="3020898"/>
    <lineage>
        <taxon>Bacteria</taxon>
        <taxon>Pseudomonadati</taxon>
        <taxon>Nitrospirota</taxon>
        <taxon>Nitrospiria</taxon>
        <taxon>Nitrospirales</taxon>
        <taxon>Nitrospiraceae</taxon>
        <taxon>Candidatus Nitronereus</taxon>
    </lineage>
</organism>
<accession>A0ABU3KCG0</accession>
<evidence type="ECO:0000256" key="8">
    <source>
        <dbReference type="ARBA" id="ARBA00022989"/>
    </source>
</evidence>
<sequence length="313" mass="33863">MSFAFAATAPMKSLSSEPPFLPFWAWSGLLHLGILALLSLTQVTSQLEKTPSVVKVTLIEAATPSTAPSTTQKTKNKEATPQPPAMLKAQRSVLPTPPPPPKVAKPLTTPTAPLTMAQVAVPQNSRERAQPIERSPLRDSRADNQVEFKNFLKVTQRMPVSRSYSLPTTPELNPSTSATQIPTHIPSPHIEAITTRDSPESIRSVTPNVLKAMAPGVGTIGKSKVGLGRTLPPVYPRIAREAGWEGTVVVRVAVQPDGHPEKIEIRKSSGYPVLDEAAVEAVKKWQFSPAKDGNIPIRSIVEIPINFDLRKQG</sequence>
<evidence type="ECO:0000256" key="2">
    <source>
        <dbReference type="ARBA" id="ARBA00006555"/>
    </source>
</evidence>
<comment type="subcellular location">
    <subcellularLocation>
        <location evidence="1">Cell inner membrane</location>
        <topology evidence="1">Single-pass membrane protein</topology>
        <orientation evidence="1">Periplasmic side</orientation>
    </subcellularLocation>
</comment>
<evidence type="ECO:0000256" key="6">
    <source>
        <dbReference type="ARBA" id="ARBA00022692"/>
    </source>
</evidence>
<reference evidence="12 13" key="1">
    <citation type="journal article" date="2023" name="ISME J.">
        <title>Cultivation and genomic characterization of novel and ubiquitous marine nitrite-oxidizing bacteria from the Nitrospirales.</title>
        <authorList>
            <person name="Mueller A.J."/>
            <person name="Daebeler A."/>
            <person name="Herbold C.W."/>
            <person name="Kirkegaard R.H."/>
            <person name="Daims H."/>
        </authorList>
    </citation>
    <scope>NUCLEOTIDE SEQUENCE [LARGE SCALE GENOMIC DNA]</scope>
    <source>
        <strain evidence="12 13">EB</strain>
    </source>
</reference>
<gene>
    <name evidence="12" type="ORF">PPG34_16300</name>
</gene>
<feature type="region of interest" description="Disordered" evidence="10">
    <location>
        <begin position="162"/>
        <end position="183"/>
    </location>
</feature>
<dbReference type="InterPro" id="IPR006260">
    <property type="entry name" value="TonB/TolA_C"/>
</dbReference>
<keyword evidence="4" id="KW-1003">Cell membrane</keyword>
<evidence type="ECO:0000256" key="3">
    <source>
        <dbReference type="ARBA" id="ARBA00022448"/>
    </source>
</evidence>
<protein>
    <submittedName>
        <fullName evidence="12">Energy transducer TonB</fullName>
    </submittedName>
</protein>
<keyword evidence="3" id="KW-0813">Transport</keyword>
<dbReference type="Gene3D" id="3.30.1150.10">
    <property type="match status" value="1"/>
</dbReference>
<evidence type="ECO:0000313" key="13">
    <source>
        <dbReference type="Proteomes" id="UP001250932"/>
    </source>
</evidence>
<evidence type="ECO:0000256" key="1">
    <source>
        <dbReference type="ARBA" id="ARBA00004383"/>
    </source>
</evidence>
<dbReference type="InterPro" id="IPR037682">
    <property type="entry name" value="TonB_C"/>
</dbReference>
<keyword evidence="6" id="KW-0812">Transmembrane</keyword>
<keyword evidence="5" id="KW-0997">Cell inner membrane</keyword>
<dbReference type="NCBIfam" id="TIGR01352">
    <property type="entry name" value="tonB_Cterm"/>
    <property type="match status" value="1"/>
</dbReference>
<dbReference type="PANTHER" id="PTHR33446">
    <property type="entry name" value="PROTEIN TONB-RELATED"/>
    <property type="match status" value="1"/>
</dbReference>
<evidence type="ECO:0000256" key="10">
    <source>
        <dbReference type="SAM" id="MobiDB-lite"/>
    </source>
</evidence>
<keyword evidence="13" id="KW-1185">Reference proteome</keyword>
<comment type="similarity">
    <text evidence="2">Belongs to the TonB family.</text>
</comment>
<feature type="domain" description="TonB C-terminal" evidence="11">
    <location>
        <begin position="220"/>
        <end position="313"/>
    </location>
</feature>
<evidence type="ECO:0000313" key="12">
    <source>
        <dbReference type="EMBL" id="MDT7043914.1"/>
    </source>
</evidence>
<dbReference type="EMBL" id="JAQOUE010000002">
    <property type="protein sequence ID" value="MDT7043914.1"/>
    <property type="molecule type" value="Genomic_DNA"/>
</dbReference>
<evidence type="ECO:0000256" key="9">
    <source>
        <dbReference type="ARBA" id="ARBA00023136"/>
    </source>
</evidence>
<dbReference type="SUPFAM" id="SSF74653">
    <property type="entry name" value="TolA/TonB C-terminal domain"/>
    <property type="match status" value="1"/>
</dbReference>